<evidence type="ECO:0000313" key="4">
    <source>
        <dbReference type="Proteomes" id="UP001075354"/>
    </source>
</evidence>
<comment type="caution">
    <text evidence="3">The sequence shown here is derived from an EMBL/GenBank/DDBJ whole genome shotgun (WGS) entry which is preliminary data.</text>
</comment>
<accession>A0AAV7XZT1</accession>
<feature type="compositionally biased region" description="Polar residues" evidence="1">
    <location>
        <begin position="378"/>
        <end position="390"/>
    </location>
</feature>
<dbReference type="Pfam" id="PF21787">
    <property type="entry name" value="TNP-like_RNaseH_N"/>
    <property type="match status" value="1"/>
</dbReference>
<dbReference type="Proteomes" id="UP001075354">
    <property type="component" value="Chromosome 1"/>
</dbReference>
<feature type="domain" description="Transposable element P transposase-like RNase H" evidence="2">
    <location>
        <begin position="53"/>
        <end position="123"/>
    </location>
</feature>
<evidence type="ECO:0000313" key="3">
    <source>
        <dbReference type="EMBL" id="KAJ1531379.1"/>
    </source>
</evidence>
<gene>
    <name evidence="3" type="ORF">ONE63_000060</name>
</gene>
<proteinExistence type="predicted"/>
<dbReference type="AlphaFoldDB" id="A0AAV7XZT1"/>
<feature type="region of interest" description="Disordered" evidence="1">
    <location>
        <begin position="370"/>
        <end position="402"/>
    </location>
</feature>
<dbReference type="InterPro" id="IPR048365">
    <property type="entry name" value="TNP-like_RNaseH_N"/>
</dbReference>
<name>A0AAV7XZT1_9NEOP</name>
<dbReference type="EMBL" id="JAPTSV010000001">
    <property type="protein sequence ID" value="KAJ1531379.1"/>
    <property type="molecule type" value="Genomic_DNA"/>
</dbReference>
<evidence type="ECO:0000259" key="2">
    <source>
        <dbReference type="Pfam" id="PF21787"/>
    </source>
</evidence>
<keyword evidence="4" id="KW-1185">Reference proteome</keyword>
<protein>
    <recommendedName>
        <fullName evidence="2">Transposable element P transposase-like RNase H domain-containing protein</fullName>
    </recommendedName>
</protein>
<organism evidence="3 4">
    <name type="scientific">Megalurothrips usitatus</name>
    <name type="common">bean blossom thrips</name>
    <dbReference type="NCBI Taxonomy" id="439358"/>
    <lineage>
        <taxon>Eukaryota</taxon>
        <taxon>Metazoa</taxon>
        <taxon>Ecdysozoa</taxon>
        <taxon>Arthropoda</taxon>
        <taxon>Hexapoda</taxon>
        <taxon>Insecta</taxon>
        <taxon>Pterygota</taxon>
        <taxon>Neoptera</taxon>
        <taxon>Paraneoptera</taxon>
        <taxon>Thysanoptera</taxon>
        <taxon>Terebrantia</taxon>
        <taxon>Thripoidea</taxon>
        <taxon>Thripidae</taxon>
        <taxon>Megalurothrips</taxon>
    </lineage>
</organism>
<sequence>MTVEQALFLDQQLMALKAKGPRGRRWHPTMIRFALSIYHKSPGTYAALCETLRPPLASKILTFFIKGVSSNIKEAVATFGVDTLTKEQLYRWSWDVITKLERAGIAIIAFISDGSPINRAFIKMNKPYTENVDVVFDTVNKENKVRCLYFIADTPHLLKTIRNCFYSSSEKRYLNKGNENLKWENTEETITFIRKVNRFFDMLNGAHSQQGARKKNSDLDPYCSLNDERFNALEDFVQYLEEWKRDAEAAVAANKTVNESINVSAGNVDDPGEDQDNVLDIEEGDVTQDPACIKQLSHQTIEGIKITVYGFTKAVKFLLMEGVLFVNARVFCQDPLEQYFSKQRSKCGGSTNPNLSQSLRNQRSISIQGQLKTKRNYRGNTEVESQSMAISNEPLPKKQKTS</sequence>
<reference evidence="3" key="1">
    <citation type="submission" date="2022-12" db="EMBL/GenBank/DDBJ databases">
        <title>Chromosome-level genome assembly of the bean flower thrips Megalurothrips usitatus.</title>
        <authorList>
            <person name="Ma L."/>
            <person name="Liu Q."/>
            <person name="Li H."/>
            <person name="Cai W."/>
        </authorList>
    </citation>
    <scope>NUCLEOTIDE SEQUENCE</scope>
    <source>
        <strain evidence="3">Cailab_2022a</strain>
    </source>
</reference>
<evidence type="ECO:0000256" key="1">
    <source>
        <dbReference type="SAM" id="MobiDB-lite"/>
    </source>
</evidence>